<protein>
    <submittedName>
        <fullName evidence="1">Uncharacterized protein</fullName>
    </submittedName>
</protein>
<proteinExistence type="predicted"/>
<dbReference type="Proteomes" id="UP000027180">
    <property type="component" value="Plasmid pRetIE4771e"/>
</dbReference>
<sequence>MRQYGFDACEVDALGKAEVLIVLDQASRGVIGNLLCCSCPLQHSDVTLARQSSAASSHAVLSPRPVWHVTRRSKRSPFPRGVAAAPLE</sequence>
<gene>
    <name evidence="1" type="ORF">IE4771_PE00352</name>
</gene>
<name>A0A060IJ64_RHIET</name>
<dbReference type="KEGG" id="rei:IE4771_PE00352"/>
<keyword evidence="1" id="KW-0614">Plasmid</keyword>
<organism evidence="1 2">
    <name type="scientific">Rhizobium etli bv. mimosae str. IE4771</name>
    <dbReference type="NCBI Taxonomy" id="1432050"/>
    <lineage>
        <taxon>Bacteria</taxon>
        <taxon>Pseudomonadati</taxon>
        <taxon>Pseudomonadota</taxon>
        <taxon>Alphaproteobacteria</taxon>
        <taxon>Hyphomicrobiales</taxon>
        <taxon>Rhizobiaceae</taxon>
        <taxon>Rhizobium/Agrobacterium group</taxon>
        <taxon>Rhizobium</taxon>
    </lineage>
</organism>
<accession>A0A060IJ64</accession>
<evidence type="ECO:0000313" key="2">
    <source>
        <dbReference type="Proteomes" id="UP000027180"/>
    </source>
</evidence>
<reference evidence="1 2" key="1">
    <citation type="submission" date="2013-12" db="EMBL/GenBank/DDBJ databases">
        <title>Complete genome sequence of Rhizobium etli bv. mimosae IE4771.</title>
        <authorList>
            <person name="Bustos P."/>
            <person name="Santamaria R.I."/>
            <person name="Lozano L."/>
            <person name="Ormeno-Orrillo E."/>
            <person name="Rogel M.A."/>
            <person name="Romero D."/>
            <person name="Cevallos M.A."/>
            <person name="Martinez-Romero E."/>
            <person name="Gonzalez V."/>
        </authorList>
    </citation>
    <scope>NUCLEOTIDE SEQUENCE [LARGE SCALE GENOMIC DNA]</scope>
    <source>
        <strain evidence="1 2">IE4771</strain>
        <plasmid evidence="2">Plasmid pRetIE4771e</plasmid>
    </source>
</reference>
<geneLocation type="plasmid" evidence="1 2">
    <name>pRetIE4771e</name>
</geneLocation>
<dbReference type="EMBL" id="CP006991">
    <property type="protein sequence ID" value="AIC31576.1"/>
    <property type="molecule type" value="Genomic_DNA"/>
</dbReference>
<dbReference type="AlphaFoldDB" id="A0A060IJ64"/>
<evidence type="ECO:0000313" key="1">
    <source>
        <dbReference type="EMBL" id="AIC31576.1"/>
    </source>
</evidence>
<dbReference type="HOGENOM" id="CLU_2466822_0_0_5"/>